<gene>
    <name evidence="3" type="ORF">K1W69_26040</name>
</gene>
<dbReference type="AlphaFoldDB" id="A0AAE2ZTP4"/>
<organism evidence="3 4">
    <name type="scientific">Flavimaribacter sediminis</name>
    <dbReference type="NCBI Taxonomy" id="2865987"/>
    <lineage>
        <taxon>Bacteria</taxon>
        <taxon>Pseudomonadati</taxon>
        <taxon>Pseudomonadota</taxon>
        <taxon>Alphaproteobacteria</taxon>
        <taxon>Hyphomicrobiales</taxon>
        <taxon>Rhizobiaceae</taxon>
        <taxon>Flavimaribacter</taxon>
    </lineage>
</organism>
<evidence type="ECO:0000259" key="2">
    <source>
        <dbReference type="Pfam" id="PF17803"/>
    </source>
</evidence>
<evidence type="ECO:0000313" key="4">
    <source>
        <dbReference type="Proteomes" id="UP001196509"/>
    </source>
</evidence>
<evidence type="ECO:0000256" key="1">
    <source>
        <dbReference type="SAM" id="MobiDB-lite"/>
    </source>
</evidence>
<name>A0AAE2ZTP4_9HYPH</name>
<dbReference type="NCBIfam" id="TIGR01965">
    <property type="entry name" value="VCBS_repeat"/>
    <property type="match status" value="5"/>
</dbReference>
<dbReference type="Pfam" id="PF17803">
    <property type="entry name" value="Cadherin_4"/>
    <property type="match status" value="1"/>
</dbReference>
<keyword evidence="4" id="KW-1185">Reference proteome</keyword>
<reference evidence="3" key="1">
    <citation type="submission" date="2021-08" db="EMBL/GenBank/DDBJ databases">
        <title>Hoeflea bacterium WL0058 sp. nov., isolated from the sediment.</title>
        <authorList>
            <person name="Wang L."/>
            <person name="Zhang D."/>
        </authorList>
    </citation>
    <scope>NUCLEOTIDE SEQUENCE</scope>
    <source>
        <strain evidence="3">WL0058</strain>
    </source>
</reference>
<protein>
    <submittedName>
        <fullName evidence="3">VCBS domain-containing protein</fullName>
    </submittedName>
</protein>
<feature type="region of interest" description="Disordered" evidence="1">
    <location>
        <begin position="698"/>
        <end position="719"/>
    </location>
</feature>
<evidence type="ECO:0000313" key="3">
    <source>
        <dbReference type="EMBL" id="MBW8640680.1"/>
    </source>
</evidence>
<dbReference type="Proteomes" id="UP001196509">
    <property type="component" value="Unassembled WGS sequence"/>
</dbReference>
<dbReference type="InterPro" id="IPR040853">
    <property type="entry name" value="RapA2_cadherin-like"/>
</dbReference>
<comment type="caution">
    <text evidence="3">The sequence shown here is derived from an EMBL/GenBank/DDBJ whole genome shotgun (WGS) entry which is preliminary data.</text>
</comment>
<proteinExistence type="predicted"/>
<feature type="domain" description="RapA2 cadherin-like" evidence="2">
    <location>
        <begin position="781"/>
        <end position="867"/>
    </location>
</feature>
<dbReference type="Pfam" id="PF17963">
    <property type="entry name" value="Big_9"/>
    <property type="match status" value="2"/>
</dbReference>
<dbReference type="RefSeq" id="WP_220231418.1">
    <property type="nucleotide sequence ID" value="NZ_JAICBX010000008.1"/>
</dbReference>
<feature type="region of interest" description="Disordered" evidence="1">
    <location>
        <begin position="794"/>
        <end position="830"/>
    </location>
</feature>
<accession>A0AAE2ZTP4</accession>
<dbReference type="InterPro" id="IPR010221">
    <property type="entry name" value="VCBS_dom"/>
</dbReference>
<dbReference type="InterPro" id="IPR013783">
    <property type="entry name" value="Ig-like_fold"/>
</dbReference>
<sequence length="1077" mass="111968">MSESSRSTASQAAADWQALNDELELDPSVDQVLSVDAQAGVASGFTTVFEEDFSGRLNLFSLETVAESDMLGLLGTAFSNSLFDGTLLFEPVDVSAIDDGTIGFSIEADGFNSGRFAGSGTADADFLRVEVSIDGGEFQLLDLFQAASSGELQTFVGSDTGQVFDSETGRLSYVIPDGAESVQLRLTTELSKISHIIRIDDVEIGGLQQVANGYETGLLANDGDKGGAGLSIVSVEGIALFETTEVLFTALHEDFDHAGNFVVAPETVAQTDLLGLNGVAQANALFDGVLEFNSVDIADLNDETLSFSLNADLLWGSSFRNSAQNGSGVLVEVRLDDGSYQVIDEFELEGSGAQQVFVGSESGQQVAVGAGFANLAYDISDLAGNAETAQLRITAEVSGWREILEIDDVSLTGTKIIRTGEGIATTTLSSGALLTVSADGSFSYDANGMFGSLGKGEEAIDTFTYVAADASDNRDDAMATVRLAGANDAPVAVEDMDLAVEDGPVLNGSVADNDSDIDNDAVLTYALDVPVDGLNLDTDGSYAFDPAHETFQSLSEGAVIEVEAAYTVTDEHGASDQSTLTIHLTGRNDIPVAVEDTATVREDAPPIYRSVAYNDSDADDGAVLTYSLDEPVDGLSLNPDGSYAYDMPDAAFQFLAEGATIEIAAAYTVTDEHGASDQSTLTISVIGENDGPVAVSDTNSAVEDGPVVNGSVADNDSDSDDDADLIYILDEAVDGLTLDPDGSYVFDPTDKSIQFLAEGEEIEIVAAYTVSDEHGATDQSTLTIGVTGRNDAPVAVSDGNFGDPVTEAGPDDAGDDSAEGNVLTNDSDAEGDSLTVTQVNGSAGNVGQIIEGVYGVVTINADGSWTYKLDNADPNTEALGSDLVIPVDIFSYTVADTRGATSTTTLGISIIGVDDSASALSGPASFELAPTADLNTGDTITNSTFGSAVASGGDLNKDGFDGPVVGMTRYADPGTDDVTGDDIFVGGNCDDIFIFKNLDAQHDLFVDFRQGDDFVELKGFSLTLGDLDSCDGDVLNDDGSAFDDWSGGLLTADLGGSESRLPFQEVSSLFEGDLLFS</sequence>
<dbReference type="Gene3D" id="2.60.40.10">
    <property type="entry name" value="Immunoglobulins"/>
    <property type="match status" value="1"/>
</dbReference>
<feature type="compositionally biased region" description="Acidic residues" evidence="1">
    <location>
        <begin position="809"/>
        <end position="818"/>
    </location>
</feature>
<dbReference type="EMBL" id="JAICBX010000008">
    <property type="protein sequence ID" value="MBW8640680.1"/>
    <property type="molecule type" value="Genomic_DNA"/>
</dbReference>